<evidence type="ECO:0000256" key="1">
    <source>
        <dbReference type="SAM" id="SignalP"/>
    </source>
</evidence>
<dbReference type="OrthoDB" id="5873927at2759"/>
<dbReference type="PANTHER" id="PTHR36938:SF2">
    <property type="entry name" value="WAP DOMAIN-CONTAINING PROTEIN"/>
    <property type="match status" value="1"/>
</dbReference>
<organism evidence="2 3">
    <name type="scientific">Caenorhabditis elegans</name>
    <dbReference type="NCBI Taxonomy" id="6239"/>
    <lineage>
        <taxon>Eukaryota</taxon>
        <taxon>Metazoa</taxon>
        <taxon>Ecdysozoa</taxon>
        <taxon>Nematoda</taxon>
        <taxon>Chromadorea</taxon>
        <taxon>Rhabditida</taxon>
        <taxon>Rhabditina</taxon>
        <taxon>Rhabditomorpha</taxon>
        <taxon>Rhabditoidea</taxon>
        <taxon>Rhabditidae</taxon>
        <taxon>Peloderinae</taxon>
        <taxon>Caenorhabditis</taxon>
    </lineage>
</organism>
<dbReference type="AGR" id="WB:WBGene00235308"/>
<reference evidence="2 3" key="1">
    <citation type="journal article" date="1998" name="Science">
        <title>Genome sequence of the nematode C. elegans: a platform for investigating biology.</title>
        <authorList>
            <consortium name="The C. elegans sequencing consortium"/>
            <person name="Sulson J.E."/>
            <person name="Waterston R."/>
        </authorList>
    </citation>
    <scope>NUCLEOTIDE SEQUENCE [LARGE SCALE GENOMIC DNA]</scope>
    <source>
        <strain evidence="2 3">Bristol N2</strain>
    </source>
</reference>
<dbReference type="InParanoid" id="U4PBH6"/>
<dbReference type="Proteomes" id="UP000001940">
    <property type="component" value="Chromosome V"/>
</dbReference>
<feature type="signal peptide" evidence="1">
    <location>
        <begin position="1"/>
        <end position="22"/>
    </location>
</feature>
<keyword evidence="1" id="KW-0732">Signal</keyword>
<evidence type="ECO:0000313" key="2">
    <source>
        <dbReference type="EMBL" id="CDH93076.1"/>
    </source>
</evidence>
<dbReference type="eggNOG" id="ENOG502TDCT">
    <property type="taxonomic scope" value="Eukaryota"/>
</dbReference>
<dbReference type="PaxDb" id="6239-C37C3.17"/>
<sequence>MKFLYSSLLLLSILQLVQKTTAYSFPNTHIDWCIYFQRLQIYKPECKFYDDVDIHVEKEIRAKPISRPFANSLIVMQMQQCSAHYMYCTPNYQCGEGQLRCIDMTRYRECCAPTRRQCPPVTHLNFRCIVSEPVSWCDKDSDCHTTPQQSCCPTGCNYNICI</sequence>
<dbReference type="PANTHER" id="PTHR36938">
    <property type="entry name" value="PROTEIN CBG26935"/>
    <property type="match status" value="1"/>
</dbReference>
<gene>
    <name evidence="2 4" type="ORF">C37C3.17</name>
    <name evidence="2" type="ORF">CELE_C37C3.17</name>
</gene>
<dbReference type="Bgee" id="WBGene00235308">
    <property type="expression patterns" value="Expressed in pharyngeal muscle cell (C elegans) and 3 other cell types or tissues"/>
</dbReference>
<dbReference type="GeneID" id="24104288"/>
<dbReference type="HOGENOM" id="CLU_132250_0_0_1"/>
<dbReference type="KEGG" id="cel:CELE_C37C3.17"/>
<dbReference type="EMBL" id="BX284605">
    <property type="protein sequence ID" value="CDH93076.1"/>
    <property type="molecule type" value="Genomic_DNA"/>
</dbReference>
<proteinExistence type="predicted"/>
<name>U4PBH6_CAEEL</name>
<keyword evidence="3" id="KW-1185">Reference proteome</keyword>
<evidence type="ECO:0000313" key="4">
    <source>
        <dbReference type="WormBase" id="C37C3.17"/>
    </source>
</evidence>
<dbReference type="WormBase" id="C37C3.17">
    <property type="protein sequence ID" value="CE48794"/>
    <property type="gene ID" value="WBGene00235308"/>
</dbReference>
<dbReference type="OMA" id="IYKPECK"/>
<dbReference type="RefSeq" id="NP_001294757.1">
    <property type="nucleotide sequence ID" value="NM_001307828.4"/>
</dbReference>
<accession>U4PBH6</accession>
<dbReference type="AlphaFoldDB" id="U4PBH6"/>
<protein>
    <submittedName>
        <fullName evidence="2">WAP domain-containing protein</fullName>
    </submittedName>
</protein>
<dbReference type="CTD" id="24104288"/>
<dbReference type="FunCoup" id="U4PBH6">
    <property type="interactions" value="4"/>
</dbReference>
<feature type="chain" id="PRO_5004652813" evidence="1">
    <location>
        <begin position="23"/>
        <end position="162"/>
    </location>
</feature>
<evidence type="ECO:0000313" key="3">
    <source>
        <dbReference type="Proteomes" id="UP000001940"/>
    </source>
</evidence>